<dbReference type="KEGG" id="avi:Avi_6161"/>
<evidence type="ECO:0000313" key="2">
    <source>
        <dbReference type="Proteomes" id="UP000001596"/>
    </source>
</evidence>
<sequence length="290" mass="31392">MRPIPLHADNSLSTEPGPAPMLQWVPIADLVVDDAYQRDLDRKNWTAIRRIASNFKWSRFSPVFCAPVEGGKFAIIDGQHRVHAAALCAIDQVPCQIVPMDRAEQAEAFAAVNGAVTAITSFNIFRAELAAGNPAAVSLKAAIEAAGCKIATSNGSKGSKPPKTIYFVGGAKDLYGKYGDRLTQALSILVRCDGFDDNQDLWAAGILRPILEALCSAPPFLSHPDIVAAIDSFDVFATISSMDQQRKKRMRDGLPNVSSMEMLRTEFFRHLAAELKAAGSSHHPKTMEAA</sequence>
<dbReference type="AlphaFoldDB" id="B9K2Q6"/>
<gene>
    <name evidence="1" type="ordered locus">Avi_6161</name>
</gene>
<reference evidence="1 2" key="1">
    <citation type="journal article" date="2009" name="J. Bacteriol.">
        <title>Genome sequences of three Agrobacterium biovars help elucidate the evolution of multichromosome genomes in bacteria.</title>
        <authorList>
            <person name="Slater S.C."/>
            <person name="Goldman B.S."/>
            <person name="Goodner B."/>
            <person name="Setubal J.C."/>
            <person name="Farrand S.K."/>
            <person name="Nester E.W."/>
            <person name="Burr T.J."/>
            <person name="Banta L."/>
            <person name="Dickerman A.W."/>
            <person name="Paulsen I."/>
            <person name="Otten L."/>
            <person name="Suen G."/>
            <person name="Welch R."/>
            <person name="Almeida N.F."/>
            <person name="Arnold F."/>
            <person name="Burton O.T."/>
            <person name="Du Z."/>
            <person name="Ewing A."/>
            <person name="Godsy E."/>
            <person name="Heisel S."/>
            <person name="Houmiel K.L."/>
            <person name="Jhaveri J."/>
            <person name="Lu J."/>
            <person name="Miller N.M."/>
            <person name="Norton S."/>
            <person name="Chen Q."/>
            <person name="Phoolcharoen W."/>
            <person name="Ohlin V."/>
            <person name="Ondrusek D."/>
            <person name="Pride N."/>
            <person name="Stricklin S.L."/>
            <person name="Sun J."/>
            <person name="Wheeler C."/>
            <person name="Wilson L."/>
            <person name="Zhu H."/>
            <person name="Wood D.W."/>
        </authorList>
    </citation>
    <scope>NUCLEOTIDE SEQUENCE [LARGE SCALE GENOMIC DNA]</scope>
    <source>
        <strain evidence="2">S4 / ATCC BAA-846</strain>
    </source>
</reference>
<dbReference type="Pfam" id="PF20188">
    <property type="entry name" value="DUF6551"/>
    <property type="match status" value="1"/>
</dbReference>
<protein>
    <submittedName>
        <fullName evidence="1">Transcriptional regulator</fullName>
    </submittedName>
</protein>
<dbReference type="STRING" id="311402.Avi_6161"/>
<dbReference type="InterPro" id="IPR036086">
    <property type="entry name" value="ParB/Sulfiredoxin_sf"/>
</dbReference>
<dbReference type="EMBL" id="CP000634">
    <property type="protein sequence ID" value="ACM39154.1"/>
    <property type="molecule type" value="Genomic_DNA"/>
</dbReference>
<keyword evidence="2" id="KW-1185">Reference proteome</keyword>
<evidence type="ECO:0000313" key="1">
    <source>
        <dbReference type="EMBL" id="ACM39154.1"/>
    </source>
</evidence>
<dbReference type="RefSeq" id="WP_012654396.1">
    <property type="nucleotide sequence ID" value="NC_011988.1"/>
</dbReference>
<dbReference type="eggNOG" id="COG1475">
    <property type="taxonomic scope" value="Bacteria"/>
</dbReference>
<dbReference type="InterPro" id="IPR046681">
    <property type="entry name" value="DUF6551"/>
</dbReference>
<dbReference type="HOGENOM" id="CLU_076572_0_0_5"/>
<dbReference type="SUPFAM" id="SSF110849">
    <property type="entry name" value="ParB/Sulfiredoxin"/>
    <property type="match status" value="1"/>
</dbReference>
<dbReference type="Proteomes" id="UP000001596">
    <property type="component" value="Chromosome 2"/>
</dbReference>
<name>B9K2Q6_ALLAM</name>
<proteinExistence type="predicted"/>
<organism evidence="1 2">
    <name type="scientific">Allorhizobium ampelinum (strain ATCC BAA-846 / DSM 112012 / S4)</name>
    <name type="common">Agrobacterium vitis (strain S4)</name>
    <dbReference type="NCBI Taxonomy" id="311402"/>
    <lineage>
        <taxon>Bacteria</taxon>
        <taxon>Pseudomonadati</taxon>
        <taxon>Pseudomonadota</taxon>
        <taxon>Alphaproteobacteria</taxon>
        <taxon>Hyphomicrobiales</taxon>
        <taxon>Rhizobiaceae</taxon>
        <taxon>Rhizobium/Agrobacterium group</taxon>
        <taxon>Allorhizobium</taxon>
        <taxon>Allorhizobium ampelinum</taxon>
    </lineage>
</organism>
<accession>B9K2Q6</accession>
<dbReference type="Gene3D" id="3.90.1530.10">
    <property type="entry name" value="Conserved hypothetical protein from pyrococcus furiosus pfu- 392566-001, ParB domain"/>
    <property type="match status" value="1"/>
</dbReference>